<proteinExistence type="predicted"/>
<organism evidence="1 2">
    <name type="scientific">Paracoccus denitrificans</name>
    <dbReference type="NCBI Taxonomy" id="266"/>
    <lineage>
        <taxon>Bacteria</taxon>
        <taxon>Pseudomonadati</taxon>
        <taxon>Pseudomonadota</taxon>
        <taxon>Alphaproteobacteria</taxon>
        <taxon>Rhodobacterales</taxon>
        <taxon>Paracoccaceae</taxon>
        <taxon>Paracoccus</taxon>
    </lineage>
</organism>
<accession>A0A533I4S7</accession>
<sequence>MSDEDAGQDDRDGDEAQQQRFDATPILIITRFSFLGESGWKGEASRDAALLFEPDRLNRRMELFCAITLPSLTAQTDQDFHHFILTSNQLPDWALEMLRNVCMGAYGDESRFSIVPARPGPARRPLRMFMERTFGKQNVVQVVLDDDDGLAANFVADLRAELTLLDEEPPEDLLPLPYFISFANGYGLSLRDDAAEDGIAVYRHRYPYINLGMTMISSSTGRNVLAIAHRKTPRKLGCKLVEGAPMFLRSVHAVNDSRVEPGRNWEPVEDWRRDEDLRRQFPGLFAEGAPWL</sequence>
<reference evidence="1 2" key="1">
    <citation type="journal article" date="2017" name="Nat. Commun.">
        <title>In situ click chemistry generation of cyclooxygenase-2 inhibitors.</title>
        <authorList>
            <person name="Bhardwaj A."/>
            <person name="Kaur J."/>
            <person name="Wuest M."/>
            <person name="Wuest F."/>
        </authorList>
    </citation>
    <scope>NUCLEOTIDE SEQUENCE [LARGE SCALE GENOMIC DNA]</scope>
    <source>
        <strain evidence="1">S2_012_000_R3_94</strain>
    </source>
</reference>
<dbReference type="AlphaFoldDB" id="A0A533I4S7"/>
<comment type="caution">
    <text evidence="1">The sequence shown here is derived from an EMBL/GenBank/DDBJ whole genome shotgun (WGS) entry which is preliminary data.</text>
</comment>
<gene>
    <name evidence="1" type="ORF">DI616_14185</name>
</gene>
<dbReference type="InterPro" id="IPR021466">
    <property type="entry name" value="Put_rhamnosyl_transferase"/>
</dbReference>
<evidence type="ECO:0000313" key="2">
    <source>
        <dbReference type="Proteomes" id="UP000315344"/>
    </source>
</evidence>
<dbReference type="Pfam" id="PF11316">
    <property type="entry name" value="Rhamno_transf"/>
    <property type="match status" value="1"/>
</dbReference>
<dbReference type="EMBL" id="VAFL01000012">
    <property type="protein sequence ID" value="TKW65547.1"/>
    <property type="molecule type" value="Genomic_DNA"/>
</dbReference>
<protein>
    <recommendedName>
        <fullName evidence="3">Rhamnosyl transferase</fullName>
    </recommendedName>
</protein>
<evidence type="ECO:0000313" key="1">
    <source>
        <dbReference type="EMBL" id="TKW65547.1"/>
    </source>
</evidence>
<dbReference type="Proteomes" id="UP000315344">
    <property type="component" value="Unassembled WGS sequence"/>
</dbReference>
<name>A0A533I4S7_PARDE</name>
<evidence type="ECO:0008006" key="3">
    <source>
        <dbReference type="Google" id="ProtNLM"/>
    </source>
</evidence>